<dbReference type="Gene3D" id="3.30.70.270">
    <property type="match status" value="1"/>
</dbReference>
<dbReference type="PROSITE" id="PS50887">
    <property type="entry name" value="GGDEF"/>
    <property type="match status" value="1"/>
</dbReference>
<dbReference type="RefSeq" id="WP_076723539.1">
    <property type="nucleotide sequence ID" value="NZ_MSCW01000004.1"/>
</dbReference>
<dbReference type="PROSITE" id="PS50883">
    <property type="entry name" value="EAL"/>
    <property type="match status" value="1"/>
</dbReference>
<accession>A0A1V2DVE4</accession>
<dbReference type="SMART" id="SM00052">
    <property type="entry name" value="EAL"/>
    <property type="match status" value="1"/>
</dbReference>
<evidence type="ECO:0000256" key="1">
    <source>
        <dbReference type="SAM" id="Coils"/>
    </source>
</evidence>
<dbReference type="InterPro" id="IPR001633">
    <property type="entry name" value="EAL_dom"/>
</dbReference>
<evidence type="ECO:0000259" key="3">
    <source>
        <dbReference type="PROSITE" id="PS50883"/>
    </source>
</evidence>
<feature type="domain" description="EAL" evidence="3">
    <location>
        <begin position="518"/>
        <end position="770"/>
    </location>
</feature>
<sequence>MQNPHASSLSSVQVTMLALGVITVLSTWALFIYQSVTARSEALAASRSQHINLALVVSESLKQMTDRASAMARVIATEYPDPEALNRDDRLLSLLAEDPVFNRLSVYDTGGELRYSSHRHSARPQLGPWLAQARQHGERFGATPLLPRYDESAPVGLPGWRLPFLVPVARPGTEQLEQLILLELDIGYLAGLLQHVVIGEGAFVQILGPDGHEWMRADSSGVMAADIDTPRVRPDLERRVSSGDRTFETADGERYQYVYVTRAANGFTVTLAQPHRAILASQTRTCYNQLALTLLMTLVVTAVTLWLIRALQRQQTVLDALQASEARNQQLIERLESEHARSRRIAAIDHLSGLLNRRQFLEEAGARLEQQRRARRLAALMFIDLDRFKSINDSLGHQVGDLLLQAVAGRIQRLLGTEDLAARFGGDEFVVLLAGERRERDIEDWARELARRLSSPYELDGTELKNSPSIGIAIAPRDGQALDELIRCADAAMYSAKKAGRGQYRFFDQSLNLRDVEQFHLEQSFSEALHNREFVLHFQPQVALDSLQVCGFEALVRWQHPRFGLVYPDRFVPLAESTGFIVPLGLEVVRLACEQIVAWREQGLPPQVVAVNASPVQLAQPDFSERVLAILAQHGVGPDRFDLEITETSILDSTALAHLEALRAAGMSLSLDDFGTGYSGLAHLEAVPVSKLKIDRSLVAKICNRHDDSPIVSSTIILAKRMNLSVVAEGVETREQVVHLTVAGCDIAQGYHFSRPMPAAEVPAFLAQFGRAETAT</sequence>
<comment type="caution">
    <text evidence="5">The sequence shown here is derived from an EMBL/GenBank/DDBJ whole genome shotgun (WGS) entry which is preliminary data.</text>
</comment>
<dbReference type="PANTHER" id="PTHR44757:SF2">
    <property type="entry name" value="BIOFILM ARCHITECTURE MAINTENANCE PROTEIN MBAA"/>
    <property type="match status" value="1"/>
</dbReference>
<evidence type="ECO:0000313" key="5">
    <source>
        <dbReference type="EMBL" id="ONF44469.1"/>
    </source>
</evidence>
<gene>
    <name evidence="5" type="ORF">BTO32_05665</name>
</gene>
<keyword evidence="1" id="KW-0175">Coiled coil</keyword>
<dbReference type="CDD" id="cd01948">
    <property type="entry name" value="EAL"/>
    <property type="match status" value="1"/>
</dbReference>
<keyword evidence="2" id="KW-1133">Transmembrane helix</keyword>
<dbReference type="SUPFAM" id="SSF55073">
    <property type="entry name" value="Nucleotide cyclase"/>
    <property type="match status" value="1"/>
</dbReference>
<feature type="transmembrane region" description="Helical" evidence="2">
    <location>
        <begin position="12"/>
        <end position="33"/>
    </location>
</feature>
<protein>
    <submittedName>
        <fullName evidence="5">GGDEF-domain containing protein</fullName>
    </submittedName>
</protein>
<evidence type="ECO:0000259" key="4">
    <source>
        <dbReference type="PROSITE" id="PS50887"/>
    </source>
</evidence>
<reference evidence="5 6" key="1">
    <citation type="submission" date="2016-12" db="EMBL/GenBank/DDBJ databases">
        <title>Marinobacter lutaoensis whole genome sequencing.</title>
        <authorList>
            <person name="Verma A."/>
            <person name="Krishnamurthi S."/>
        </authorList>
    </citation>
    <scope>NUCLEOTIDE SEQUENCE [LARGE SCALE GENOMIC DNA]</scope>
    <source>
        <strain evidence="5 6">T5054</strain>
    </source>
</reference>
<feature type="transmembrane region" description="Helical" evidence="2">
    <location>
        <begin position="290"/>
        <end position="308"/>
    </location>
</feature>
<dbReference type="SMART" id="SM00267">
    <property type="entry name" value="GGDEF"/>
    <property type="match status" value="1"/>
</dbReference>
<dbReference type="InterPro" id="IPR000160">
    <property type="entry name" value="GGDEF_dom"/>
</dbReference>
<dbReference type="Pfam" id="PF00990">
    <property type="entry name" value="GGDEF"/>
    <property type="match status" value="1"/>
</dbReference>
<feature type="domain" description="GGDEF" evidence="4">
    <location>
        <begin position="376"/>
        <end position="509"/>
    </location>
</feature>
<name>A0A1V2DVE4_9GAMM</name>
<dbReference type="EMBL" id="MSCW01000004">
    <property type="protein sequence ID" value="ONF44469.1"/>
    <property type="molecule type" value="Genomic_DNA"/>
</dbReference>
<dbReference type="InterPro" id="IPR035919">
    <property type="entry name" value="EAL_sf"/>
</dbReference>
<dbReference type="PANTHER" id="PTHR44757">
    <property type="entry name" value="DIGUANYLATE CYCLASE DGCP"/>
    <property type="match status" value="1"/>
</dbReference>
<dbReference type="OrthoDB" id="5777683at2"/>
<dbReference type="InterPro" id="IPR029787">
    <property type="entry name" value="Nucleotide_cyclase"/>
</dbReference>
<keyword evidence="2" id="KW-0472">Membrane</keyword>
<dbReference type="InterPro" id="IPR043128">
    <property type="entry name" value="Rev_trsase/Diguanyl_cyclase"/>
</dbReference>
<dbReference type="STRING" id="135739.BTO32_05665"/>
<evidence type="ECO:0000256" key="2">
    <source>
        <dbReference type="SAM" id="Phobius"/>
    </source>
</evidence>
<evidence type="ECO:0000313" key="6">
    <source>
        <dbReference type="Proteomes" id="UP000189339"/>
    </source>
</evidence>
<dbReference type="Gene3D" id="3.20.20.450">
    <property type="entry name" value="EAL domain"/>
    <property type="match status" value="1"/>
</dbReference>
<dbReference type="CDD" id="cd01949">
    <property type="entry name" value="GGDEF"/>
    <property type="match status" value="1"/>
</dbReference>
<proteinExistence type="predicted"/>
<dbReference type="Pfam" id="PF00563">
    <property type="entry name" value="EAL"/>
    <property type="match status" value="1"/>
</dbReference>
<organism evidence="5 6">
    <name type="scientific">Marinobacter lutaoensis</name>
    <dbReference type="NCBI Taxonomy" id="135739"/>
    <lineage>
        <taxon>Bacteria</taxon>
        <taxon>Pseudomonadati</taxon>
        <taxon>Pseudomonadota</taxon>
        <taxon>Gammaproteobacteria</taxon>
        <taxon>Pseudomonadales</taxon>
        <taxon>Marinobacteraceae</taxon>
        <taxon>Marinobacter</taxon>
    </lineage>
</organism>
<keyword evidence="2" id="KW-0812">Transmembrane</keyword>
<dbReference type="SUPFAM" id="SSF141868">
    <property type="entry name" value="EAL domain-like"/>
    <property type="match status" value="1"/>
</dbReference>
<keyword evidence="6" id="KW-1185">Reference proteome</keyword>
<dbReference type="AlphaFoldDB" id="A0A1V2DVE4"/>
<dbReference type="InterPro" id="IPR052155">
    <property type="entry name" value="Biofilm_reg_signaling"/>
</dbReference>
<dbReference type="Proteomes" id="UP000189339">
    <property type="component" value="Unassembled WGS sequence"/>
</dbReference>
<feature type="coiled-coil region" evidence="1">
    <location>
        <begin position="318"/>
        <end position="371"/>
    </location>
</feature>
<dbReference type="NCBIfam" id="TIGR00254">
    <property type="entry name" value="GGDEF"/>
    <property type="match status" value="1"/>
</dbReference>